<sequence length="34" mass="3554">QIEASGREGLAVQEIIEAAIRSFHSGCAEEVPVG</sequence>
<proteinExistence type="predicted"/>
<name>A0A2M8Q9A6_9CHLR</name>
<accession>A0A2M8Q9A6</accession>
<organism evidence="1 2">
    <name type="scientific">Candidatus Thermofonsia Clade 3 bacterium</name>
    <dbReference type="NCBI Taxonomy" id="2364212"/>
    <lineage>
        <taxon>Bacteria</taxon>
        <taxon>Bacillati</taxon>
        <taxon>Chloroflexota</taxon>
        <taxon>Candidatus Thermofontia</taxon>
        <taxon>Candidatus Thermofonsia Clade 3</taxon>
    </lineage>
</organism>
<dbReference type="Proteomes" id="UP000230790">
    <property type="component" value="Unassembled WGS sequence"/>
</dbReference>
<dbReference type="EMBL" id="PGTN01000248">
    <property type="protein sequence ID" value="PJF46375.1"/>
    <property type="molecule type" value="Genomic_DNA"/>
</dbReference>
<comment type="caution">
    <text evidence="1">The sequence shown here is derived from an EMBL/GenBank/DDBJ whole genome shotgun (WGS) entry which is preliminary data.</text>
</comment>
<dbReference type="AlphaFoldDB" id="A0A2M8Q9A6"/>
<gene>
    <name evidence="1" type="ORF">CUN48_14115</name>
</gene>
<reference evidence="1 2" key="1">
    <citation type="submission" date="2017-11" db="EMBL/GenBank/DDBJ databases">
        <title>Evolution of Phototrophy in the Chloroflexi Phylum Driven by Horizontal Gene Transfer.</title>
        <authorList>
            <person name="Ward L.M."/>
            <person name="Hemp J."/>
            <person name="Shih P.M."/>
            <person name="Mcglynn S.E."/>
            <person name="Fischer W."/>
        </authorList>
    </citation>
    <scope>NUCLEOTIDE SEQUENCE [LARGE SCALE GENOMIC DNA]</scope>
    <source>
        <strain evidence="1">JP3_7</strain>
    </source>
</reference>
<evidence type="ECO:0000313" key="1">
    <source>
        <dbReference type="EMBL" id="PJF46375.1"/>
    </source>
</evidence>
<evidence type="ECO:0000313" key="2">
    <source>
        <dbReference type="Proteomes" id="UP000230790"/>
    </source>
</evidence>
<feature type="non-terminal residue" evidence="1">
    <location>
        <position position="1"/>
    </location>
</feature>
<protein>
    <submittedName>
        <fullName evidence="1">Oxidoreductase</fullName>
    </submittedName>
</protein>